<evidence type="ECO:0000259" key="8">
    <source>
        <dbReference type="Pfam" id="PF12704"/>
    </source>
</evidence>
<keyword evidence="5 6" id="KW-0472">Membrane</keyword>
<accession>A0A6J4JJJ5</accession>
<dbReference type="GO" id="GO:0022857">
    <property type="term" value="F:transmembrane transporter activity"/>
    <property type="evidence" value="ECO:0007669"/>
    <property type="project" value="TreeGrafter"/>
</dbReference>
<dbReference type="GO" id="GO:0005886">
    <property type="term" value="C:plasma membrane"/>
    <property type="evidence" value="ECO:0007669"/>
    <property type="project" value="UniProtKB-SubCell"/>
</dbReference>
<dbReference type="InterPro" id="IPR025857">
    <property type="entry name" value="MacB_PCD"/>
</dbReference>
<keyword evidence="2" id="KW-1003">Cell membrane</keyword>
<feature type="domain" description="MacB-like periplasmic core" evidence="8">
    <location>
        <begin position="21"/>
        <end position="239"/>
    </location>
</feature>
<comment type="subcellular location">
    <subcellularLocation>
        <location evidence="1">Cell membrane</location>
        <topology evidence="1">Multi-pass membrane protein</topology>
    </subcellularLocation>
</comment>
<evidence type="ECO:0000256" key="5">
    <source>
        <dbReference type="ARBA" id="ARBA00023136"/>
    </source>
</evidence>
<dbReference type="EMBL" id="CADCTQ010000300">
    <property type="protein sequence ID" value="CAA9278548.1"/>
    <property type="molecule type" value="Genomic_DNA"/>
</dbReference>
<dbReference type="Pfam" id="PF02687">
    <property type="entry name" value="FtsX"/>
    <property type="match status" value="2"/>
</dbReference>
<dbReference type="PANTHER" id="PTHR30572:SF18">
    <property type="entry name" value="ABC-TYPE MACROLIDE FAMILY EXPORT SYSTEM PERMEASE COMPONENT 2"/>
    <property type="match status" value="1"/>
</dbReference>
<feature type="transmembrane region" description="Helical" evidence="6">
    <location>
        <begin position="431"/>
        <end position="450"/>
    </location>
</feature>
<dbReference type="PROSITE" id="PS51257">
    <property type="entry name" value="PROKAR_LIPOPROTEIN"/>
    <property type="match status" value="1"/>
</dbReference>
<reference evidence="9" key="1">
    <citation type="submission" date="2020-02" db="EMBL/GenBank/DDBJ databases">
        <authorList>
            <person name="Meier V. D."/>
        </authorList>
    </citation>
    <scope>NUCLEOTIDE SEQUENCE</scope>
    <source>
        <strain evidence="9">AVDCRST_MAG56</strain>
    </source>
</reference>
<feature type="transmembrane region" description="Helical" evidence="6">
    <location>
        <begin position="286"/>
        <end position="306"/>
    </location>
</feature>
<feature type="transmembrane region" description="Helical" evidence="6">
    <location>
        <begin position="729"/>
        <end position="747"/>
    </location>
</feature>
<dbReference type="PANTHER" id="PTHR30572">
    <property type="entry name" value="MEMBRANE COMPONENT OF TRANSPORTER-RELATED"/>
    <property type="match status" value="1"/>
</dbReference>
<feature type="domain" description="ABC3 transporter permease C-terminal" evidence="7">
    <location>
        <begin position="292"/>
        <end position="405"/>
    </location>
</feature>
<feature type="transmembrane region" description="Helical" evidence="6">
    <location>
        <begin position="677"/>
        <end position="697"/>
    </location>
</feature>
<evidence type="ECO:0000256" key="2">
    <source>
        <dbReference type="ARBA" id="ARBA00022475"/>
    </source>
</evidence>
<evidence type="ECO:0000259" key="7">
    <source>
        <dbReference type="Pfam" id="PF02687"/>
    </source>
</evidence>
<keyword evidence="3 6" id="KW-0812">Transmembrane</keyword>
<keyword evidence="4 6" id="KW-1133">Transmembrane helix</keyword>
<protein>
    <recommendedName>
        <fullName evidence="10">ABC transporter, permease protein</fullName>
    </recommendedName>
</protein>
<feature type="transmembrane region" description="Helical" evidence="6">
    <location>
        <begin position="342"/>
        <end position="367"/>
    </location>
</feature>
<name>A0A6J4JJJ5_9SPHI</name>
<dbReference type="InterPro" id="IPR050250">
    <property type="entry name" value="Macrolide_Exporter_MacB"/>
</dbReference>
<feature type="transmembrane region" description="Helical" evidence="6">
    <location>
        <begin position="379"/>
        <end position="402"/>
    </location>
</feature>
<sequence>MIRNYLVTAVRTLLRNRTYALLNVAGLSVGITACILIFLLLRFELSFDNFHARPDRIYRVTTEFGGPEKGYTPGVPGPAPEALRTDFPQLEVVAPIYTIYDGLMTTYQGGRPDKKFKEDLGIILADGNFLKVFNLPLLSGSPDNALSDPNTVALTRATAERYFGDWRKAVGQTLRFNYDTTAFLRVTAVLADLPVNTDLPVKALVSYKTRRPDTGWSGINSSMQCFIVLPPGMSQAQFQGLMPAFSKKYREPRDAAQVTQMLQPLADLHFDDRYGTYTGRTISRGVVRAIAVVGLFLLVTACINFVNLATAQAVKRAKEVGVRKVLGGDRNQLMGQFIGETAILTLVAVVISTALALSLLPVLNAFMDVQIPLQLLTDWQLFGFLLGLFVVMSLLSGLYPAFVLSGFRPVEALKSRITTTSVAGLSLRRTLVVVQFIISQVLVIGTLVAISQMQYFKNAPLGFDKDAVLMVPLPDDPQKAAKLGTLYRRLADLKDVASVSFSFTAPSADANWNTGWRFSDQAERAPYPVNMKPADTAYVRTYGLQLAAGRMYQAGDTAREYVVNETFVKKAGLKNAQAALGKLIVLGRKGIPKPIVGVVKDFHLYSLRDGLDPCILTTTQSFYGQAGLKVRSQNLPATVEAIKQVWSATFPDFVFEHRFLDETIARFYESEDRLTKLFQVLAGVAIFIGCLGLYGLVSFMAERKVKEVGVRKVLGASTGHIVFLFSKEFLQLIVVAFAVAAPLSYYLMGKWLQDYENRVPLGAGVFLLAAGVTVLIAFFTVGYRSVRAATANPMKALRSE</sequence>
<feature type="transmembrane region" description="Helical" evidence="6">
    <location>
        <begin position="759"/>
        <end position="783"/>
    </location>
</feature>
<dbReference type="InterPro" id="IPR003838">
    <property type="entry name" value="ABC3_permease_C"/>
</dbReference>
<evidence type="ECO:0000256" key="3">
    <source>
        <dbReference type="ARBA" id="ARBA00022692"/>
    </source>
</evidence>
<evidence type="ECO:0000256" key="6">
    <source>
        <dbReference type="SAM" id="Phobius"/>
    </source>
</evidence>
<evidence type="ECO:0000313" key="9">
    <source>
        <dbReference type="EMBL" id="CAA9278548.1"/>
    </source>
</evidence>
<evidence type="ECO:0000256" key="4">
    <source>
        <dbReference type="ARBA" id="ARBA00022989"/>
    </source>
</evidence>
<dbReference type="AlphaFoldDB" id="A0A6J4JJJ5"/>
<feature type="transmembrane region" description="Helical" evidence="6">
    <location>
        <begin position="20"/>
        <end position="41"/>
    </location>
</feature>
<evidence type="ECO:0000256" key="1">
    <source>
        <dbReference type="ARBA" id="ARBA00004651"/>
    </source>
</evidence>
<proteinExistence type="predicted"/>
<evidence type="ECO:0008006" key="10">
    <source>
        <dbReference type="Google" id="ProtNLM"/>
    </source>
</evidence>
<gene>
    <name evidence="9" type="ORF">AVDCRST_MAG56-3698</name>
</gene>
<feature type="domain" description="ABC3 transporter permease C-terminal" evidence="7">
    <location>
        <begin position="681"/>
        <end position="793"/>
    </location>
</feature>
<organism evidence="9">
    <name type="scientific">uncultured Cytophagales bacterium</name>
    <dbReference type="NCBI Taxonomy" id="158755"/>
    <lineage>
        <taxon>Bacteria</taxon>
        <taxon>Pseudomonadati</taxon>
        <taxon>Bacteroidota</taxon>
        <taxon>Sphingobacteriia</taxon>
        <taxon>Sphingobacteriales</taxon>
        <taxon>environmental samples</taxon>
    </lineage>
</organism>
<dbReference type="Pfam" id="PF12704">
    <property type="entry name" value="MacB_PCD"/>
    <property type="match status" value="1"/>
</dbReference>